<protein>
    <submittedName>
        <fullName evidence="6">C40 family peptidase</fullName>
    </submittedName>
</protein>
<dbReference type="SUPFAM" id="SSF54001">
    <property type="entry name" value="Cysteine proteinases"/>
    <property type="match status" value="1"/>
</dbReference>
<dbReference type="EMBL" id="JADIXZ010000003">
    <property type="protein sequence ID" value="MBK6300299.1"/>
    <property type="molecule type" value="Genomic_DNA"/>
</dbReference>
<organism evidence="6 7">
    <name type="scientific">Candidatus Phosphoribacter hodrii</name>
    <dbReference type="NCBI Taxonomy" id="2953743"/>
    <lineage>
        <taxon>Bacteria</taxon>
        <taxon>Bacillati</taxon>
        <taxon>Actinomycetota</taxon>
        <taxon>Actinomycetes</taxon>
        <taxon>Micrococcales</taxon>
        <taxon>Dermatophilaceae</taxon>
        <taxon>Candidatus Phosphoribacter</taxon>
    </lineage>
</organism>
<comment type="caution">
    <text evidence="6">The sequence shown here is derived from an EMBL/GenBank/DDBJ whole genome shotgun (WGS) entry which is preliminary data.</text>
</comment>
<evidence type="ECO:0000256" key="1">
    <source>
        <dbReference type="ARBA" id="ARBA00007074"/>
    </source>
</evidence>
<dbReference type="Pfam" id="PF00877">
    <property type="entry name" value="NLPC_P60"/>
    <property type="match status" value="1"/>
</dbReference>
<dbReference type="AlphaFoldDB" id="A0A934X4H1"/>
<dbReference type="GO" id="GO:0008234">
    <property type="term" value="F:cysteine-type peptidase activity"/>
    <property type="evidence" value="ECO:0007669"/>
    <property type="project" value="UniProtKB-KW"/>
</dbReference>
<keyword evidence="4" id="KW-0788">Thiol protease</keyword>
<evidence type="ECO:0000313" key="7">
    <source>
        <dbReference type="Proteomes" id="UP000718281"/>
    </source>
</evidence>
<keyword evidence="2" id="KW-0645">Protease</keyword>
<dbReference type="Gene3D" id="3.90.1720.10">
    <property type="entry name" value="endopeptidase domain like (from Nostoc punctiforme)"/>
    <property type="match status" value="1"/>
</dbReference>
<dbReference type="PANTHER" id="PTHR47053:SF1">
    <property type="entry name" value="MUREIN DD-ENDOPEPTIDASE MEPH-RELATED"/>
    <property type="match status" value="1"/>
</dbReference>
<accession>A0A934X4H1</accession>
<dbReference type="PANTHER" id="PTHR47053">
    <property type="entry name" value="MUREIN DD-ENDOPEPTIDASE MEPH-RELATED"/>
    <property type="match status" value="1"/>
</dbReference>
<comment type="similarity">
    <text evidence="1">Belongs to the peptidase C40 family.</text>
</comment>
<name>A0A934X4H1_9MICO</name>
<evidence type="ECO:0000259" key="5">
    <source>
        <dbReference type="PROSITE" id="PS51935"/>
    </source>
</evidence>
<evidence type="ECO:0000256" key="4">
    <source>
        <dbReference type="ARBA" id="ARBA00022807"/>
    </source>
</evidence>
<dbReference type="PROSITE" id="PS51935">
    <property type="entry name" value="NLPC_P60"/>
    <property type="match status" value="1"/>
</dbReference>
<dbReference type="InterPro" id="IPR000064">
    <property type="entry name" value="NLP_P60_dom"/>
</dbReference>
<sequence length="253" mass="26927">MALLRVSVPVTTLWTSPDAPRPVDAAAIADQADPARWLAVLDARPQDDESGDGRLGLHGRVESQAVFGEPVLPISDVSADGWVRVVCPWQPSRLDPCGYPGWVRRSHLEDPGSAADEPGLPVADAPGADVLTLAAEHLGLPYLWGGTSPLGLDCSGLVHHVWRRLGVVVPRDADDQEAAAYPVAFGEERPGDLYFFAHPGRAVHHVGIVSAPGRMLHAPETGRGIVEEALGPEREATRYAVGRLPLPGTAQRS</sequence>
<proteinExistence type="inferred from homology"/>
<evidence type="ECO:0000313" key="6">
    <source>
        <dbReference type="EMBL" id="MBK6300299.1"/>
    </source>
</evidence>
<keyword evidence="3" id="KW-0378">Hydrolase</keyword>
<feature type="domain" description="NlpC/P60" evidence="5">
    <location>
        <begin position="124"/>
        <end position="245"/>
    </location>
</feature>
<dbReference type="Proteomes" id="UP000718281">
    <property type="component" value="Unassembled WGS sequence"/>
</dbReference>
<evidence type="ECO:0000256" key="2">
    <source>
        <dbReference type="ARBA" id="ARBA00022670"/>
    </source>
</evidence>
<dbReference type="InterPro" id="IPR051202">
    <property type="entry name" value="Peptidase_C40"/>
</dbReference>
<reference evidence="6 7" key="1">
    <citation type="submission" date="2020-10" db="EMBL/GenBank/DDBJ databases">
        <title>Connecting structure to function with the recovery of over 1000 high-quality activated sludge metagenome-assembled genomes encoding full-length rRNA genes using long-read sequencing.</title>
        <authorList>
            <person name="Singleton C.M."/>
            <person name="Petriglieri F."/>
            <person name="Kristensen J.M."/>
            <person name="Kirkegaard R.H."/>
            <person name="Michaelsen T.Y."/>
            <person name="Andersen M.H."/>
            <person name="Karst S.M."/>
            <person name="Dueholm M.S."/>
            <person name="Nielsen P.H."/>
            <person name="Albertsen M."/>
        </authorList>
    </citation>
    <scope>NUCLEOTIDE SEQUENCE [LARGE SCALE GENOMIC DNA]</scope>
    <source>
        <strain evidence="6">AalE_18-Q3-R2-46_BAT3C.188</strain>
    </source>
</reference>
<evidence type="ECO:0000256" key="3">
    <source>
        <dbReference type="ARBA" id="ARBA00022801"/>
    </source>
</evidence>
<dbReference type="InterPro" id="IPR038765">
    <property type="entry name" value="Papain-like_cys_pep_sf"/>
</dbReference>
<dbReference type="GO" id="GO:0006508">
    <property type="term" value="P:proteolysis"/>
    <property type="evidence" value="ECO:0007669"/>
    <property type="project" value="UniProtKB-KW"/>
</dbReference>
<gene>
    <name evidence="6" type="ORF">IPF40_04315</name>
</gene>